<comment type="similarity">
    <text evidence="1 6 7">Belongs to the peptidase S8 family.</text>
</comment>
<gene>
    <name evidence="10" type="ORF">FHR84_000542</name>
</gene>
<feature type="active site" description="Charge relay system" evidence="5 6">
    <location>
        <position position="523"/>
    </location>
</feature>
<evidence type="ECO:0000256" key="1">
    <source>
        <dbReference type="ARBA" id="ARBA00011073"/>
    </source>
</evidence>
<evidence type="ECO:0000256" key="2">
    <source>
        <dbReference type="ARBA" id="ARBA00022670"/>
    </source>
</evidence>
<dbReference type="EMBL" id="JACBYW010000001">
    <property type="protein sequence ID" value="NYH77228.1"/>
    <property type="molecule type" value="Genomic_DNA"/>
</dbReference>
<organism evidence="10 11">
    <name type="scientific">Actinopolyspora biskrensis</name>
    <dbReference type="NCBI Taxonomy" id="1470178"/>
    <lineage>
        <taxon>Bacteria</taxon>
        <taxon>Bacillati</taxon>
        <taxon>Actinomycetota</taxon>
        <taxon>Actinomycetes</taxon>
        <taxon>Actinopolysporales</taxon>
        <taxon>Actinopolysporaceae</taxon>
        <taxon>Actinopolyspora</taxon>
    </lineage>
</organism>
<dbReference type="InterPro" id="IPR000209">
    <property type="entry name" value="Peptidase_S8/S53_dom"/>
</dbReference>
<dbReference type="InterPro" id="IPR023827">
    <property type="entry name" value="Peptidase_S8_Asp-AS"/>
</dbReference>
<feature type="active site" description="Charge relay system" evidence="5 6">
    <location>
        <position position="189"/>
    </location>
</feature>
<proteinExistence type="inferred from homology"/>
<keyword evidence="11" id="KW-1185">Reference proteome</keyword>
<evidence type="ECO:0000313" key="11">
    <source>
        <dbReference type="Proteomes" id="UP000548304"/>
    </source>
</evidence>
<feature type="domain" description="Peptidase S8/S53" evidence="9">
    <location>
        <begin position="130"/>
        <end position="293"/>
    </location>
</feature>
<dbReference type="Proteomes" id="UP000548304">
    <property type="component" value="Unassembled WGS sequence"/>
</dbReference>
<evidence type="ECO:0000313" key="10">
    <source>
        <dbReference type="EMBL" id="NYH77228.1"/>
    </source>
</evidence>
<feature type="domain" description="Peptidase S8/S53" evidence="9">
    <location>
        <begin position="411"/>
        <end position="552"/>
    </location>
</feature>
<dbReference type="GO" id="GO:0004252">
    <property type="term" value="F:serine-type endopeptidase activity"/>
    <property type="evidence" value="ECO:0007669"/>
    <property type="project" value="UniProtKB-UniRule"/>
</dbReference>
<dbReference type="Gene3D" id="2.60.120.1290">
    <property type="match status" value="1"/>
</dbReference>
<dbReference type="InterPro" id="IPR015500">
    <property type="entry name" value="Peptidase_S8_subtilisin-rel"/>
</dbReference>
<comment type="caution">
    <text evidence="10">The sequence shown here is derived from an EMBL/GenBank/DDBJ whole genome shotgun (WGS) entry which is preliminary data.</text>
</comment>
<feature type="region of interest" description="Disordered" evidence="8">
    <location>
        <begin position="168"/>
        <end position="188"/>
    </location>
</feature>
<keyword evidence="4 6" id="KW-0720">Serine protease</keyword>
<evidence type="ECO:0000256" key="7">
    <source>
        <dbReference type="RuleBase" id="RU003355"/>
    </source>
</evidence>
<dbReference type="InterPro" id="IPR050131">
    <property type="entry name" value="Peptidase_S8_subtilisin-like"/>
</dbReference>
<dbReference type="Pfam" id="PF00082">
    <property type="entry name" value="Peptidase_S8"/>
    <property type="match status" value="2"/>
</dbReference>
<dbReference type="Gene3D" id="3.40.50.200">
    <property type="entry name" value="Peptidase S8/S53 domain"/>
    <property type="match status" value="1"/>
</dbReference>
<dbReference type="InterPro" id="IPR022398">
    <property type="entry name" value="Peptidase_S8_His-AS"/>
</dbReference>
<evidence type="ECO:0000256" key="6">
    <source>
        <dbReference type="PROSITE-ProRule" id="PRU01240"/>
    </source>
</evidence>
<evidence type="ECO:0000256" key="8">
    <source>
        <dbReference type="SAM" id="MobiDB-lite"/>
    </source>
</evidence>
<dbReference type="GO" id="GO:0006508">
    <property type="term" value="P:proteolysis"/>
    <property type="evidence" value="ECO:0007669"/>
    <property type="project" value="UniProtKB-KW"/>
</dbReference>
<dbReference type="PRINTS" id="PR00723">
    <property type="entry name" value="SUBTILISIN"/>
</dbReference>
<accession>A0A852YTF9</accession>
<evidence type="ECO:0000256" key="5">
    <source>
        <dbReference type="PIRSR" id="PIRSR615500-1"/>
    </source>
</evidence>
<dbReference type="PROSITE" id="PS00136">
    <property type="entry name" value="SUBTILASE_ASP"/>
    <property type="match status" value="1"/>
</dbReference>
<sequence length="577" mass="62095">MEYGKISPELALAYDTYVESGWERLAAHLDSHDLAGFAVPAEEEQPVRVVVNLMCDPEADLGELADIGVSIDEGGRRVRTASLPLDALEQLTEHPGVEWVGHDEHVHPRLDVAADKVGLPEYRTRTSTSGKGVLIGIVDTGIDATHTEITGRVQRIWDQTVTGNGVPEGKYGTEYTGSDVTKSKDTRGHGTHVAGIAAGAGATYRGVAPEAELVVVKSTLDSSGVIAGIRYLARIAKEAKKPLVINLSIGRQMHPHDGTDLMSMAVDEASGPGVVVCCSAGNDGSSPIHTEANVGPHEVTIPCNYGFYDQYGYFCVNGWYSGTDEIEFALEASNGARTPFQGLIKAGKPYTSHKLDEWEVYLAHGVDARNKDNYIATTVIPPSDAEKKRSFWKLVLRGKSLSKPMITHLDVWCRGDVYLAGPGDHTKMTIDAPGDASKAITVGAYITRKKWTDIKQLDWQYSSYTENAMAPFSSQGPLRNGTEKPNVAAPGAVIVSCLSSTVAEKPASEDTPDANHVISSGTSMSAPFIAGIAALLLQKEPALDATKIRDKLAYWPKSDAKHDQDVWGEGLIDLDQM</sequence>
<evidence type="ECO:0000256" key="3">
    <source>
        <dbReference type="ARBA" id="ARBA00022801"/>
    </source>
</evidence>
<keyword evidence="3 6" id="KW-0378">Hydrolase</keyword>
<dbReference type="RefSeq" id="WP_179533803.1">
    <property type="nucleotide sequence ID" value="NZ_JACBYW010000001.1"/>
</dbReference>
<protein>
    <submittedName>
        <fullName evidence="10">Subtilisin family serine protease</fullName>
    </submittedName>
</protein>
<dbReference type="AlphaFoldDB" id="A0A852YTF9"/>
<reference evidence="10 11" key="1">
    <citation type="submission" date="2020-07" db="EMBL/GenBank/DDBJ databases">
        <title>Genomic Encyclopedia of Type Strains, Phase III (KMG-III): the genomes of soil and plant-associated and newly described type strains.</title>
        <authorList>
            <person name="Whitman W."/>
        </authorList>
    </citation>
    <scope>NUCLEOTIDE SEQUENCE [LARGE SCALE GENOMIC DNA]</scope>
    <source>
        <strain evidence="10 11">CECT 8576</strain>
    </source>
</reference>
<evidence type="ECO:0000259" key="9">
    <source>
        <dbReference type="Pfam" id="PF00082"/>
    </source>
</evidence>
<dbReference type="SUPFAM" id="SSF52743">
    <property type="entry name" value="Subtilisin-like"/>
    <property type="match status" value="1"/>
</dbReference>
<dbReference type="PANTHER" id="PTHR43806">
    <property type="entry name" value="PEPTIDASE S8"/>
    <property type="match status" value="1"/>
</dbReference>
<name>A0A852YTF9_9ACTN</name>
<feature type="active site" description="Charge relay system" evidence="5 6">
    <location>
        <position position="139"/>
    </location>
</feature>
<dbReference type="PROSITE" id="PS00137">
    <property type="entry name" value="SUBTILASE_HIS"/>
    <property type="match status" value="1"/>
</dbReference>
<dbReference type="InterPro" id="IPR023828">
    <property type="entry name" value="Peptidase_S8_Ser-AS"/>
</dbReference>
<dbReference type="PANTHER" id="PTHR43806:SF11">
    <property type="entry name" value="CEREVISIN-RELATED"/>
    <property type="match status" value="1"/>
</dbReference>
<keyword evidence="2 6" id="KW-0645">Protease</keyword>
<dbReference type="InterPro" id="IPR036852">
    <property type="entry name" value="Peptidase_S8/S53_dom_sf"/>
</dbReference>
<dbReference type="PROSITE" id="PS00138">
    <property type="entry name" value="SUBTILASE_SER"/>
    <property type="match status" value="1"/>
</dbReference>
<evidence type="ECO:0000256" key="4">
    <source>
        <dbReference type="ARBA" id="ARBA00022825"/>
    </source>
</evidence>
<dbReference type="PROSITE" id="PS51892">
    <property type="entry name" value="SUBTILASE"/>
    <property type="match status" value="1"/>
</dbReference>